<evidence type="ECO:0000256" key="6">
    <source>
        <dbReference type="ARBA" id="ARBA00023136"/>
    </source>
</evidence>
<accession>A0ABU9Y734</accession>
<name>A0ABU9Y734_9SPHN</name>
<feature type="domain" description="ABC transmembrane type-1" evidence="9">
    <location>
        <begin position="19"/>
        <end position="298"/>
    </location>
</feature>
<dbReference type="Proteomes" id="UP001419910">
    <property type="component" value="Unassembled WGS sequence"/>
</dbReference>
<sequence length="534" mass="55761">MDHILPKPGIGPGPLSWWILDAFLAALFAFALAATLHFLLAGTSYLSLVWAGLMAATAGVRALVQAQVEDSGIAAAGRAKAVVRGRLFPVLLRARRAPGRQLGEDVAAAVDQVGALTAYFGRFEPLRRAAMISPLLIAAMVVFASPVSAAILVATLLPFGLGMALAGGAARRAADAQVSALGRLSGLFVDRVRSLPIILAFAAEDRVARQVDTAVQEVADRTYGVLRIAFLSSGTLEFFSALSVALVAVYCGFQLLGLLPFAVPEHLDLPRAFFALALAPEFYLPLRRLAAAYHDKQLGEAALAAIESRCAGLPAEPVIAIVDPRDAHGLAIEQAVIGYEDGTTIGPFSLTVDRGEMVALTGPTGSGKSSLLGMIVGLAPLVSGRLFLGSANIQPGAFNQVIAWAGQQVMLLPGTIADNIALAWPDAPRDRISAAALRAGLGPLIASRTEGLDTLVDPRGSGLSGGERRRIGIARALLADRPVFVLDEPTADLERDTADALIAMLKAVAVERAVIVATHDTVLIAAADREVAIR</sequence>
<dbReference type="Pfam" id="PF00005">
    <property type="entry name" value="ABC_tran"/>
    <property type="match status" value="1"/>
</dbReference>
<keyword evidence="6 7" id="KW-0472">Membrane</keyword>
<evidence type="ECO:0000256" key="1">
    <source>
        <dbReference type="ARBA" id="ARBA00004651"/>
    </source>
</evidence>
<evidence type="ECO:0000256" key="2">
    <source>
        <dbReference type="ARBA" id="ARBA00022692"/>
    </source>
</evidence>
<dbReference type="InterPro" id="IPR039421">
    <property type="entry name" value="Type_1_exporter"/>
</dbReference>
<organism evidence="10 11">
    <name type="scientific">Sphingomonas oligophenolica</name>
    <dbReference type="NCBI Taxonomy" id="301154"/>
    <lineage>
        <taxon>Bacteria</taxon>
        <taxon>Pseudomonadati</taxon>
        <taxon>Pseudomonadota</taxon>
        <taxon>Alphaproteobacteria</taxon>
        <taxon>Sphingomonadales</taxon>
        <taxon>Sphingomonadaceae</taxon>
        <taxon>Sphingomonas</taxon>
    </lineage>
</organism>
<keyword evidence="3" id="KW-0547">Nucleotide-binding</keyword>
<dbReference type="EMBL" id="JBDIME010000019">
    <property type="protein sequence ID" value="MEN2791618.1"/>
    <property type="molecule type" value="Genomic_DNA"/>
</dbReference>
<dbReference type="CDD" id="cd18584">
    <property type="entry name" value="ABC_6TM_AarD_CydD"/>
    <property type="match status" value="1"/>
</dbReference>
<feature type="transmembrane region" description="Helical" evidence="7">
    <location>
        <begin position="15"/>
        <end position="39"/>
    </location>
</feature>
<dbReference type="PANTHER" id="PTHR24221">
    <property type="entry name" value="ATP-BINDING CASSETTE SUB-FAMILY B"/>
    <property type="match status" value="1"/>
</dbReference>
<evidence type="ECO:0000256" key="3">
    <source>
        <dbReference type="ARBA" id="ARBA00022741"/>
    </source>
</evidence>
<comment type="caution">
    <text evidence="10">The sequence shown here is derived from an EMBL/GenBank/DDBJ whole genome shotgun (WGS) entry which is preliminary data.</text>
</comment>
<dbReference type="InterPro" id="IPR011527">
    <property type="entry name" value="ABC1_TM_dom"/>
</dbReference>
<dbReference type="SMART" id="SM00382">
    <property type="entry name" value="AAA"/>
    <property type="match status" value="1"/>
</dbReference>
<protein>
    <submittedName>
        <fullName evidence="10">ATP-binding cassette domain-containing protein</fullName>
    </submittedName>
</protein>
<dbReference type="PROSITE" id="PS50929">
    <property type="entry name" value="ABC_TM1F"/>
    <property type="match status" value="1"/>
</dbReference>
<evidence type="ECO:0000256" key="5">
    <source>
        <dbReference type="ARBA" id="ARBA00022989"/>
    </source>
</evidence>
<evidence type="ECO:0000256" key="7">
    <source>
        <dbReference type="SAM" id="Phobius"/>
    </source>
</evidence>
<dbReference type="InterPro" id="IPR036640">
    <property type="entry name" value="ABC1_TM_sf"/>
</dbReference>
<dbReference type="PANTHER" id="PTHR24221:SF590">
    <property type="entry name" value="COMPONENT LINKED WITH THE ASSEMBLY OF CYTOCHROME' TRANSPORT TRANSMEMBRANE ATP-BINDING PROTEIN ABC TRANSPORTER CYDD-RELATED"/>
    <property type="match status" value="1"/>
</dbReference>
<evidence type="ECO:0000259" key="9">
    <source>
        <dbReference type="PROSITE" id="PS50929"/>
    </source>
</evidence>
<dbReference type="InterPro" id="IPR027417">
    <property type="entry name" value="P-loop_NTPase"/>
</dbReference>
<dbReference type="Gene3D" id="3.40.50.300">
    <property type="entry name" value="P-loop containing nucleotide triphosphate hydrolases"/>
    <property type="match status" value="1"/>
</dbReference>
<keyword evidence="11" id="KW-1185">Reference proteome</keyword>
<keyword evidence="2 7" id="KW-0812">Transmembrane</keyword>
<dbReference type="SUPFAM" id="SSF90123">
    <property type="entry name" value="ABC transporter transmembrane region"/>
    <property type="match status" value="1"/>
</dbReference>
<gene>
    <name evidence="10" type="ORF">ABC974_18445</name>
</gene>
<feature type="domain" description="ABC transporter" evidence="8">
    <location>
        <begin position="330"/>
        <end position="533"/>
    </location>
</feature>
<proteinExistence type="predicted"/>
<reference evidence="10 11" key="1">
    <citation type="submission" date="2024-05" db="EMBL/GenBank/DDBJ databases">
        <authorList>
            <person name="Liu Q."/>
            <person name="Xin Y.-H."/>
        </authorList>
    </citation>
    <scope>NUCLEOTIDE SEQUENCE [LARGE SCALE GENOMIC DNA]</scope>
    <source>
        <strain evidence="10 11">CGMCC 1.10181</strain>
    </source>
</reference>
<dbReference type="PROSITE" id="PS50893">
    <property type="entry name" value="ABC_TRANSPORTER_2"/>
    <property type="match status" value="1"/>
</dbReference>
<keyword evidence="5 7" id="KW-1133">Transmembrane helix</keyword>
<dbReference type="RefSeq" id="WP_343892132.1">
    <property type="nucleotide sequence ID" value="NZ_BAAAEH010000050.1"/>
</dbReference>
<dbReference type="GO" id="GO:0005524">
    <property type="term" value="F:ATP binding"/>
    <property type="evidence" value="ECO:0007669"/>
    <property type="project" value="UniProtKB-KW"/>
</dbReference>
<dbReference type="InterPro" id="IPR003593">
    <property type="entry name" value="AAA+_ATPase"/>
</dbReference>
<evidence type="ECO:0000313" key="11">
    <source>
        <dbReference type="Proteomes" id="UP001419910"/>
    </source>
</evidence>
<dbReference type="SUPFAM" id="SSF52540">
    <property type="entry name" value="P-loop containing nucleoside triphosphate hydrolases"/>
    <property type="match status" value="1"/>
</dbReference>
<evidence type="ECO:0000313" key="10">
    <source>
        <dbReference type="EMBL" id="MEN2791618.1"/>
    </source>
</evidence>
<dbReference type="InterPro" id="IPR003439">
    <property type="entry name" value="ABC_transporter-like_ATP-bd"/>
</dbReference>
<evidence type="ECO:0000259" key="8">
    <source>
        <dbReference type="PROSITE" id="PS50893"/>
    </source>
</evidence>
<dbReference type="PROSITE" id="PS00211">
    <property type="entry name" value="ABC_TRANSPORTER_1"/>
    <property type="match status" value="1"/>
</dbReference>
<keyword evidence="4 10" id="KW-0067">ATP-binding</keyword>
<feature type="transmembrane region" description="Helical" evidence="7">
    <location>
        <begin position="135"/>
        <end position="157"/>
    </location>
</feature>
<dbReference type="Pfam" id="PF00664">
    <property type="entry name" value="ABC_membrane"/>
    <property type="match status" value="1"/>
</dbReference>
<dbReference type="InterPro" id="IPR017871">
    <property type="entry name" value="ABC_transporter-like_CS"/>
</dbReference>
<comment type="subcellular location">
    <subcellularLocation>
        <location evidence="1">Cell membrane</location>
        <topology evidence="1">Multi-pass membrane protein</topology>
    </subcellularLocation>
</comment>
<evidence type="ECO:0000256" key="4">
    <source>
        <dbReference type="ARBA" id="ARBA00022840"/>
    </source>
</evidence>
<dbReference type="Gene3D" id="1.20.1560.10">
    <property type="entry name" value="ABC transporter type 1, transmembrane domain"/>
    <property type="match status" value="1"/>
</dbReference>